<dbReference type="EMBL" id="JBJKTR010000021">
    <property type="protein sequence ID" value="KAL3327966.1"/>
    <property type="molecule type" value="Genomic_DNA"/>
</dbReference>
<feature type="compositionally biased region" description="Polar residues" evidence="2">
    <location>
        <begin position="1"/>
        <end position="10"/>
    </location>
</feature>
<protein>
    <recommendedName>
        <fullName evidence="5">Transposase, Ptta/En/Spm, plant</fullName>
    </recommendedName>
</protein>
<evidence type="ECO:0008006" key="5">
    <source>
        <dbReference type="Google" id="ProtNLM"/>
    </source>
</evidence>
<gene>
    <name evidence="3" type="ORF">AABB24_035562</name>
</gene>
<evidence type="ECO:0000256" key="2">
    <source>
        <dbReference type="SAM" id="MobiDB-lite"/>
    </source>
</evidence>
<keyword evidence="4" id="KW-1185">Reference proteome</keyword>
<organism evidence="3 4">
    <name type="scientific">Solanum stoloniferum</name>
    <dbReference type="NCBI Taxonomy" id="62892"/>
    <lineage>
        <taxon>Eukaryota</taxon>
        <taxon>Viridiplantae</taxon>
        <taxon>Streptophyta</taxon>
        <taxon>Embryophyta</taxon>
        <taxon>Tracheophyta</taxon>
        <taxon>Spermatophyta</taxon>
        <taxon>Magnoliopsida</taxon>
        <taxon>eudicotyledons</taxon>
        <taxon>Gunneridae</taxon>
        <taxon>Pentapetalae</taxon>
        <taxon>asterids</taxon>
        <taxon>lamiids</taxon>
        <taxon>Solanales</taxon>
        <taxon>Solanaceae</taxon>
        <taxon>Solanoideae</taxon>
        <taxon>Solaneae</taxon>
        <taxon>Solanum</taxon>
    </lineage>
</organism>
<evidence type="ECO:0000313" key="3">
    <source>
        <dbReference type="EMBL" id="KAL3327966.1"/>
    </source>
</evidence>
<feature type="coiled-coil region" evidence="1">
    <location>
        <begin position="288"/>
        <end position="315"/>
    </location>
</feature>
<name>A0ABD2RAN0_9SOLN</name>
<dbReference type="PANTHER" id="PTHR33499:SF43">
    <property type="entry name" value="TRANSPOSASE, PTTA_EN_SPM, PLANT"/>
    <property type="match status" value="1"/>
</dbReference>
<reference evidence="3 4" key="1">
    <citation type="submission" date="2024-05" db="EMBL/GenBank/DDBJ databases">
        <title>De novo assembly of an allotetraploid wild potato.</title>
        <authorList>
            <person name="Hosaka A.J."/>
        </authorList>
    </citation>
    <scope>NUCLEOTIDE SEQUENCE [LARGE SCALE GENOMIC DNA]</scope>
    <source>
        <tissue evidence="3">Young leaves</tissue>
    </source>
</reference>
<sequence>MTNVHTNNAGTADVIATPPPGQKRKGRGKTRGLSVQKKLKKSVNGKLKVTIPPDRMVAVGPGAKDFVTELSVTVLHNARHDVKNWKGVSDLAKDRIVAHMLDTFQLPDIQHNRDTILQTAKNLYRYRRSRLHDHFKKFATKEVRLQNMPSQVSEAEWKFLVEYFNSDDFKKMSERNKSNKAKQEVNHICGRKSFQAVSFEARDTNTGKEPNFQKFWEMTLVNSNGHWVNDAFAEVNVKEEVAEQIQEIEEGTDVDLIANAAFMQIMREKAGYVRGQGSGVKPASRRSRDEIQEQLEAQQKEIEEERRKRETHVNSNGHWVNDAFAEVNDKVKEEVAEQIQEIEEGTDVDLIANAAFMQIMREKAGYVRGQGLGVKPASRRSRDEIQEQLEAQQKEIEEERRKRETHVNSNGHWVNDAFAEVNDKVKEEVAEQIQEIEEGTDVDLIANAAFMQIMREKAGYVRGQGSGVKPASRRSRDEIQEQLEAQQKEIEEERRKRESLERKLIEVKNQLEEEWRSREVMETSLVREQKLLKEGVMALVSHMQRSMNGLPAAIFNIINNSTGSDEASPTSLVDKN</sequence>
<evidence type="ECO:0000313" key="4">
    <source>
        <dbReference type="Proteomes" id="UP001627284"/>
    </source>
</evidence>
<feature type="coiled-coil region" evidence="1">
    <location>
        <begin position="382"/>
        <end position="409"/>
    </location>
</feature>
<dbReference type="Pfam" id="PF03004">
    <property type="entry name" value="Transposase_24"/>
    <property type="match status" value="2"/>
</dbReference>
<evidence type="ECO:0000256" key="1">
    <source>
        <dbReference type="SAM" id="Coils"/>
    </source>
</evidence>
<dbReference type="Proteomes" id="UP001627284">
    <property type="component" value="Unassembled WGS sequence"/>
</dbReference>
<dbReference type="PANTHER" id="PTHR33499">
    <property type="entry name" value="OS12G0282400 PROTEIN-RELATED"/>
    <property type="match status" value="1"/>
</dbReference>
<feature type="coiled-coil region" evidence="1">
    <location>
        <begin position="476"/>
        <end position="510"/>
    </location>
</feature>
<keyword evidence="1" id="KW-0175">Coiled coil</keyword>
<comment type="caution">
    <text evidence="3">The sequence shown here is derived from an EMBL/GenBank/DDBJ whole genome shotgun (WGS) entry which is preliminary data.</text>
</comment>
<proteinExistence type="predicted"/>
<dbReference type="AlphaFoldDB" id="A0ABD2RAN0"/>
<accession>A0ABD2RAN0</accession>
<dbReference type="InterPro" id="IPR004252">
    <property type="entry name" value="Probable_transposase_24"/>
</dbReference>
<feature type="region of interest" description="Disordered" evidence="2">
    <location>
        <begin position="1"/>
        <end position="33"/>
    </location>
</feature>